<comment type="similarity">
    <text evidence="1">Belongs to the DNA2/NAM7 helicase family.</text>
</comment>
<dbReference type="InterPro" id="IPR050534">
    <property type="entry name" value="Coronavir_polyprotein_1ab"/>
</dbReference>
<reference evidence="6 7" key="1">
    <citation type="submission" date="2018-06" db="EMBL/GenBank/DDBJ databases">
        <title>Lujinxingia sediminis gen. nov. sp. nov., a new facultative anaerobic member of the class Deltaproteobacteria, and proposal of Lujinxingaceae fam. nov.</title>
        <authorList>
            <person name="Guo L.-Y."/>
            <person name="Li C.-M."/>
            <person name="Wang S."/>
            <person name="Du Z.-J."/>
        </authorList>
    </citation>
    <scope>NUCLEOTIDE SEQUENCE [LARGE SCALE GENOMIC DNA]</scope>
    <source>
        <strain evidence="6 7">FA350</strain>
    </source>
</reference>
<dbReference type="Gene3D" id="1.10.510.10">
    <property type="entry name" value="Transferase(Phosphotransferase) domain 1"/>
    <property type="match status" value="1"/>
</dbReference>
<dbReference type="EMBL" id="CP030032">
    <property type="protein sequence ID" value="AWV87915.1"/>
    <property type="molecule type" value="Genomic_DNA"/>
</dbReference>
<evidence type="ECO:0000256" key="1">
    <source>
        <dbReference type="ARBA" id="ARBA00007913"/>
    </source>
</evidence>
<evidence type="ECO:0000256" key="5">
    <source>
        <dbReference type="ARBA" id="ARBA00022840"/>
    </source>
</evidence>
<dbReference type="InterPro" id="IPR011604">
    <property type="entry name" value="PDDEXK-like_dom_sf"/>
</dbReference>
<keyword evidence="3" id="KW-0378">Hydrolase</keyword>
<evidence type="ECO:0000256" key="4">
    <source>
        <dbReference type="ARBA" id="ARBA00022806"/>
    </source>
</evidence>
<gene>
    <name evidence="6" type="ORF">DN745_00655</name>
</gene>
<dbReference type="GO" id="GO:0016787">
    <property type="term" value="F:hydrolase activity"/>
    <property type="evidence" value="ECO:0007669"/>
    <property type="project" value="UniProtKB-KW"/>
</dbReference>
<dbReference type="PANTHER" id="PTHR43788">
    <property type="entry name" value="DNA2/NAM7 HELICASE FAMILY MEMBER"/>
    <property type="match status" value="1"/>
</dbReference>
<dbReference type="PANTHER" id="PTHR43788:SF8">
    <property type="entry name" value="DNA-BINDING PROTEIN SMUBP-2"/>
    <property type="match status" value="1"/>
</dbReference>
<dbReference type="OrthoDB" id="9757917at2"/>
<dbReference type="InterPro" id="IPR041677">
    <property type="entry name" value="DNA2/NAM7_AAA_11"/>
</dbReference>
<evidence type="ECO:0000256" key="3">
    <source>
        <dbReference type="ARBA" id="ARBA00022801"/>
    </source>
</evidence>
<evidence type="ECO:0000313" key="7">
    <source>
        <dbReference type="Proteomes" id="UP000249799"/>
    </source>
</evidence>
<protein>
    <submittedName>
        <fullName evidence="6">Uncharacterized protein</fullName>
    </submittedName>
</protein>
<dbReference type="GO" id="GO:0005524">
    <property type="term" value="F:ATP binding"/>
    <property type="evidence" value="ECO:0007669"/>
    <property type="project" value="UniProtKB-KW"/>
</dbReference>
<proteinExistence type="inferred from homology"/>
<evidence type="ECO:0000256" key="2">
    <source>
        <dbReference type="ARBA" id="ARBA00022741"/>
    </source>
</evidence>
<dbReference type="InterPro" id="IPR027417">
    <property type="entry name" value="P-loop_NTPase"/>
</dbReference>
<dbReference type="SUPFAM" id="SSF52540">
    <property type="entry name" value="P-loop containing nucleoside triphosphate hydrolases"/>
    <property type="match status" value="1"/>
</dbReference>
<evidence type="ECO:0000313" key="6">
    <source>
        <dbReference type="EMBL" id="AWV87915.1"/>
    </source>
</evidence>
<dbReference type="SUPFAM" id="SSF56112">
    <property type="entry name" value="Protein kinase-like (PK-like)"/>
    <property type="match status" value="1"/>
</dbReference>
<dbReference type="Gene3D" id="3.40.50.300">
    <property type="entry name" value="P-loop containing nucleotide triphosphate hydrolases"/>
    <property type="match status" value="2"/>
</dbReference>
<name>A0A2Z4FGS3_9DELT</name>
<dbReference type="CDD" id="cd18808">
    <property type="entry name" value="SF1_C_Upf1"/>
    <property type="match status" value="1"/>
</dbReference>
<sequence length="1336" mass="148928">MVCDEYAIQTAMLITTFAPRGPMLSTFSIPENLAETAPFYIAPTGPVWRVRGAAIRGDSERHGHDFLLRRLPLGKSMLRISPLLAEISRVDHPNMWGPSYWKKDGDMVWIASQMPPGKLLGCDHVEHPDAWRLSWAQALELWRPIAESTARLHRRGLVHGSIAPWNTWLDASNAELSTLDAGCWIGDDFAALTGGPHAEWIAPELRCEVAMRHATPASDIYGLARLLLRLLLTPDQARAMRPSFTGLPAFAIPALNNALHEDPTRRPGRVADLITATVPQPFYTGAPAEPADAEAEPAAPVNSVEAELERGATTISLLHARVSEIELLEHPKLGAGIKFYMTRDEGRIGAFFYQKQTPEVFESVKWVWEGCELNLLDARVITNSAGEPFLTGQENTLPVLEPHMPMSVSDVLKAEGCTSRFLVDQRSRGPSSRPLVFGNLVHGLLDDLVEPNPPDFDTAYQTRVAELRLDMLAAGLQDSDLKELYEDARQHFANIERFTSKRTANSSDEDRVGWSGRNVEVTRYSTRYGIEGRVDLVSQDPRDGLQIIELKTGRAWDGHFSQLQFYRFLWEGLAEERDLEITGHLLYSRFSNLKAAPMQDTARERRILRARNELIACLRSFVDPNYSYDVPYFMQNPRACNSAGCKFRRDRCEQQTSVLGLAHRQQAYSTQGDAQYAVDTLETRAWAWHRHFVRLIEMERWAATVKLGAVLHPARLEERKKNYDAIDNLELVAAYPEFGSIAFRHKPNGEDDPRIFRPGDYVLAHRGDFNTSHILRGRVVSVERDASHTDTQITMSTRGAPIASELLGDGWILDKLPARIGFSQAHHALYAALERSSAERRTILFKPESAQAQKLLSETDPRFRPDAKTAQLNPSQQQAVARAVSTAGGALIQGPPGTGKTTVIAHAVRELVARGKKVLLSAFTNTAVDTILLKLLEIGFDDFVRVGGIEKSPDLARKLRDSGRTPSRFFTTEMAEEIVSLDLLADDLLNANVIASTAHRCANSPMMSFLREQRGDLPFDVAIVDEAGQITEPMTLAAINLGARFVLVGDHRQLPPIVENEQAHSNFVAEMRPKDLPAADARDLETLGCAGLNQSLFERLITRLPYVMLDEQYRMHAQIMAFSNAAFYGGNLRAHTSVSARQIAFDTLAATPDRDATQQLLQPDYALLFVNVDPVADQLSDTGNRDIPLLTKRHNSRHNESEAEAIIETVEAMLKAMPAAGEDTANPLSIGIVSPFRAQVQLLRNLLTERIPDDAGRIDVDTVERFQGSERDIILVSLVKTGRAGDFLADERRLNVTLTRARQKLVVFGSHACLALNPMYRSLIEQPETYFVNWSR</sequence>
<dbReference type="GO" id="GO:0004672">
    <property type="term" value="F:protein kinase activity"/>
    <property type="evidence" value="ECO:0007669"/>
    <property type="project" value="InterPro"/>
</dbReference>
<dbReference type="NCBIfam" id="NF040671">
    <property type="entry name" value="PLuB_AAA"/>
    <property type="match status" value="1"/>
</dbReference>
<dbReference type="InterPro" id="IPR038726">
    <property type="entry name" value="PDDEXK_AddAB-type"/>
</dbReference>
<dbReference type="Gene3D" id="3.90.320.10">
    <property type="match status" value="1"/>
</dbReference>
<dbReference type="KEGG" id="bsed:DN745_00655"/>
<dbReference type="InterPro" id="IPR041679">
    <property type="entry name" value="DNA2/NAM7-like_C"/>
</dbReference>
<dbReference type="GO" id="GO:0043139">
    <property type="term" value="F:5'-3' DNA helicase activity"/>
    <property type="evidence" value="ECO:0007669"/>
    <property type="project" value="TreeGrafter"/>
</dbReference>
<dbReference type="Pfam" id="PF13086">
    <property type="entry name" value="AAA_11"/>
    <property type="match status" value="2"/>
</dbReference>
<accession>A0A2Z4FGS3</accession>
<organism evidence="6 7">
    <name type="scientific">Bradymonas sediminis</name>
    <dbReference type="NCBI Taxonomy" id="1548548"/>
    <lineage>
        <taxon>Bacteria</taxon>
        <taxon>Deltaproteobacteria</taxon>
        <taxon>Bradymonadales</taxon>
        <taxon>Bradymonadaceae</taxon>
        <taxon>Bradymonas</taxon>
    </lineage>
</organism>
<keyword evidence="7" id="KW-1185">Reference proteome</keyword>
<dbReference type="Proteomes" id="UP000249799">
    <property type="component" value="Chromosome"/>
</dbReference>
<dbReference type="Pfam" id="PF12705">
    <property type="entry name" value="PDDEXK_1"/>
    <property type="match status" value="1"/>
</dbReference>
<dbReference type="InterPro" id="IPR047187">
    <property type="entry name" value="SF1_C_Upf1"/>
</dbReference>
<dbReference type="Pfam" id="PF13087">
    <property type="entry name" value="AAA_12"/>
    <property type="match status" value="1"/>
</dbReference>
<dbReference type="InterPro" id="IPR000719">
    <property type="entry name" value="Prot_kinase_dom"/>
</dbReference>
<dbReference type="InterPro" id="IPR011009">
    <property type="entry name" value="Kinase-like_dom_sf"/>
</dbReference>
<keyword evidence="2" id="KW-0547">Nucleotide-binding</keyword>
<dbReference type="PROSITE" id="PS50011">
    <property type="entry name" value="PROTEIN_KINASE_DOM"/>
    <property type="match status" value="1"/>
</dbReference>
<keyword evidence="4" id="KW-0347">Helicase</keyword>
<keyword evidence="5" id="KW-0067">ATP-binding</keyword>